<sequence length="283" mass="32369">WLQKVTDGGEPAVEVRRYGRGFLHGKAYIVEHPRLPAVLAGSSNMTYAGLMRNAELNLGYPSGEHTHLVQEWFEHFWDESDPYDLAGLYARRWDPHTPWVVFLRMLWELYGDTSADDQIVSTMHLTGFQREGVARMLRVLDEHGGVIVADEVGLGKTFMAAEVMRRATEQARQRVVIVAPAALKASMWEPFLERYDMSRRIKVYSFAEVRNRWQNNPEFREELEDYALVVVDEAHNLRNPAAQQTEVVASLLSGANPKEVLLLTATPVNNSLFDLHTLIRFFI</sequence>
<name>A0A382VPF6_9ZZZZ</name>
<dbReference type="GO" id="GO:0016787">
    <property type="term" value="F:hydrolase activity"/>
    <property type="evidence" value="ECO:0007669"/>
    <property type="project" value="UniProtKB-KW"/>
</dbReference>
<dbReference type="InterPro" id="IPR027417">
    <property type="entry name" value="P-loop_NTPase"/>
</dbReference>
<gene>
    <name evidence="3" type="ORF">METZ01_LOCUS401168</name>
</gene>
<dbReference type="Pfam" id="PF13091">
    <property type="entry name" value="PLDc_2"/>
    <property type="match status" value="1"/>
</dbReference>
<dbReference type="SMART" id="SM00487">
    <property type="entry name" value="DEXDc"/>
    <property type="match status" value="1"/>
</dbReference>
<dbReference type="SUPFAM" id="SSF52540">
    <property type="entry name" value="P-loop containing nucleoside triphosphate hydrolases"/>
    <property type="match status" value="1"/>
</dbReference>
<dbReference type="Gene3D" id="3.40.50.10810">
    <property type="entry name" value="Tandem AAA-ATPase domain"/>
    <property type="match status" value="2"/>
</dbReference>
<feature type="non-terminal residue" evidence="3">
    <location>
        <position position="283"/>
    </location>
</feature>
<reference evidence="3" key="1">
    <citation type="submission" date="2018-05" db="EMBL/GenBank/DDBJ databases">
        <authorList>
            <person name="Lanie J.A."/>
            <person name="Ng W.-L."/>
            <person name="Kazmierczak K.M."/>
            <person name="Andrzejewski T.M."/>
            <person name="Davidsen T.M."/>
            <person name="Wayne K.J."/>
            <person name="Tettelin H."/>
            <person name="Glass J.I."/>
            <person name="Rusch D."/>
            <person name="Podicherti R."/>
            <person name="Tsui H.-C.T."/>
            <person name="Winkler M.E."/>
        </authorList>
    </citation>
    <scope>NUCLEOTIDE SEQUENCE</scope>
</reference>
<feature type="domain" description="Helicase ATP-binding" evidence="2">
    <location>
        <begin position="137"/>
        <end position="283"/>
    </location>
</feature>
<proteinExistence type="predicted"/>
<dbReference type="InterPro" id="IPR014001">
    <property type="entry name" value="Helicase_ATP-bd"/>
</dbReference>
<dbReference type="PROSITE" id="PS00690">
    <property type="entry name" value="DEAH_ATP_HELICASE"/>
    <property type="match status" value="1"/>
</dbReference>
<organism evidence="3">
    <name type="scientific">marine metagenome</name>
    <dbReference type="NCBI Taxonomy" id="408172"/>
    <lineage>
        <taxon>unclassified sequences</taxon>
        <taxon>metagenomes</taxon>
        <taxon>ecological metagenomes</taxon>
    </lineage>
</organism>
<dbReference type="InterPro" id="IPR025202">
    <property type="entry name" value="PLD-like_dom"/>
</dbReference>
<dbReference type="InterPro" id="IPR038718">
    <property type="entry name" value="SNF2-like_sf"/>
</dbReference>
<accession>A0A382VPF6</accession>
<dbReference type="AlphaFoldDB" id="A0A382VPF6"/>
<dbReference type="InterPro" id="IPR000330">
    <property type="entry name" value="SNF2_N"/>
</dbReference>
<dbReference type="GO" id="GO:0005524">
    <property type="term" value="F:ATP binding"/>
    <property type="evidence" value="ECO:0007669"/>
    <property type="project" value="InterPro"/>
</dbReference>
<keyword evidence="1" id="KW-0378">Hydrolase</keyword>
<evidence type="ECO:0000259" key="2">
    <source>
        <dbReference type="PROSITE" id="PS51192"/>
    </source>
</evidence>
<evidence type="ECO:0000313" key="3">
    <source>
        <dbReference type="EMBL" id="SVD48314.1"/>
    </source>
</evidence>
<dbReference type="PANTHER" id="PTHR45766:SF6">
    <property type="entry name" value="SWI_SNF-RELATED MATRIX-ASSOCIATED ACTIN-DEPENDENT REGULATOR OF CHROMATIN SUBFAMILY A-LIKE PROTEIN 1"/>
    <property type="match status" value="1"/>
</dbReference>
<dbReference type="PANTHER" id="PTHR45766">
    <property type="entry name" value="DNA ANNEALING HELICASE AND ENDONUCLEASE ZRANB3 FAMILY MEMBER"/>
    <property type="match status" value="1"/>
</dbReference>
<dbReference type="Gene3D" id="3.30.870.10">
    <property type="entry name" value="Endonuclease Chain A"/>
    <property type="match status" value="1"/>
</dbReference>
<dbReference type="Pfam" id="PF00176">
    <property type="entry name" value="SNF2-rel_dom"/>
    <property type="match status" value="2"/>
</dbReference>
<dbReference type="InterPro" id="IPR002464">
    <property type="entry name" value="DNA/RNA_helicase_DEAH_CS"/>
</dbReference>
<evidence type="ECO:0000256" key="1">
    <source>
        <dbReference type="ARBA" id="ARBA00022801"/>
    </source>
</evidence>
<dbReference type="EMBL" id="UINC01153540">
    <property type="protein sequence ID" value="SVD48314.1"/>
    <property type="molecule type" value="Genomic_DNA"/>
</dbReference>
<dbReference type="PROSITE" id="PS51192">
    <property type="entry name" value="HELICASE_ATP_BIND_1"/>
    <property type="match status" value="1"/>
</dbReference>
<feature type="non-terminal residue" evidence="3">
    <location>
        <position position="1"/>
    </location>
</feature>
<protein>
    <recommendedName>
        <fullName evidence="2">Helicase ATP-binding domain-containing protein</fullName>
    </recommendedName>
</protein>
<dbReference type="SUPFAM" id="SSF56024">
    <property type="entry name" value="Phospholipase D/nuclease"/>
    <property type="match status" value="1"/>
</dbReference>